<sequence length="100" mass="10648">AAVMAGKALAITQCVQSQFYCGFTLLDSQADIAIWKPRIDAALAARGLPADADHEFNSLFFCSDPNTVVLDEYCFDQPSFRCQPSSAAGCGSGVTKNDCC</sequence>
<comment type="caution">
    <text evidence="1">The sequence shown here is derived from an EMBL/GenBank/DDBJ whole genome shotgun (WGS) entry which is preliminary data.</text>
</comment>
<name>A0AAN6MWQ6_9PEZI</name>
<keyword evidence="2" id="KW-1185">Reference proteome</keyword>
<dbReference type="EMBL" id="MU854046">
    <property type="protein sequence ID" value="KAK3933943.1"/>
    <property type="molecule type" value="Genomic_DNA"/>
</dbReference>
<protein>
    <submittedName>
        <fullName evidence="1">Uncharacterized protein</fullName>
    </submittedName>
</protein>
<reference evidence="2" key="1">
    <citation type="journal article" date="2023" name="Mol. Phylogenet. Evol.">
        <title>Genome-scale phylogeny and comparative genomics of the fungal order Sordariales.</title>
        <authorList>
            <person name="Hensen N."/>
            <person name="Bonometti L."/>
            <person name="Westerberg I."/>
            <person name="Brannstrom I.O."/>
            <person name="Guillou S."/>
            <person name="Cros-Aarteil S."/>
            <person name="Calhoun S."/>
            <person name="Haridas S."/>
            <person name="Kuo A."/>
            <person name="Mondo S."/>
            <person name="Pangilinan J."/>
            <person name="Riley R."/>
            <person name="LaButti K."/>
            <person name="Andreopoulos B."/>
            <person name="Lipzen A."/>
            <person name="Chen C."/>
            <person name="Yan M."/>
            <person name="Daum C."/>
            <person name="Ng V."/>
            <person name="Clum A."/>
            <person name="Steindorff A."/>
            <person name="Ohm R.A."/>
            <person name="Martin F."/>
            <person name="Silar P."/>
            <person name="Natvig D.O."/>
            <person name="Lalanne C."/>
            <person name="Gautier V."/>
            <person name="Ament-Velasquez S.L."/>
            <person name="Kruys A."/>
            <person name="Hutchinson M.I."/>
            <person name="Powell A.J."/>
            <person name="Barry K."/>
            <person name="Miller A.N."/>
            <person name="Grigoriev I.V."/>
            <person name="Debuchy R."/>
            <person name="Gladieux P."/>
            <person name="Hiltunen Thoren M."/>
            <person name="Johannesson H."/>
        </authorList>
    </citation>
    <scope>NUCLEOTIDE SEQUENCE [LARGE SCALE GENOMIC DNA]</scope>
    <source>
        <strain evidence="2">CBS 340.73</strain>
    </source>
</reference>
<feature type="non-terminal residue" evidence="1">
    <location>
        <position position="100"/>
    </location>
</feature>
<accession>A0AAN6MWQ6</accession>
<dbReference type="AlphaFoldDB" id="A0AAN6MWQ6"/>
<evidence type="ECO:0000313" key="1">
    <source>
        <dbReference type="EMBL" id="KAK3933943.1"/>
    </source>
</evidence>
<evidence type="ECO:0000313" key="2">
    <source>
        <dbReference type="Proteomes" id="UP001303473"/>
    </source>
</evidence>
<feature type="non-terminal residue" evidence="1">
    <location>
        <position position="1"/>
    </location>
</feature>
<organism evidence="1 2">
    <name type="scientific">Diplogelasinospora grovesii</name>
    <dbReference type="NCBI Taxonomy" id="303347"/>
    <lineage>
        <taxon>Eukaryota</taxon>
        <taxon>Fungi</taxon>
        <taxon>Dikarya</taxon>
        <taxon>Ascomycota</taxon>
        <taxon>Pezizomycotina</taxon>
        <taxon>Sordariomycetes</taxon>
        <taxon>Sordariomycetidae</taxon>
        <taxon>Sordariales</taxon>
        <taxon>Diplogelasinosporaceae</taxon>
        <taxon>Diplogelasinospora</taxon>
    </lineage>
</organism>
<dbReference type="Proteomes" id="UP001303473">
    <property type="component" value="Unassembled WGS sequence"/>
</dbReference>
<proteinExistence type="predicted"/>
<gene>
    <name evidence="1" type="ORF">QBC46DRAFT_219352</name>
</gene>